<organism evidence="1">
    <name type="scientific">marine sediment metagenome</name>
    <dbReference type="NCBI Taxonomy" id="412755"/>
    <lineage>
        <taxon>unclassified sequences</taxon>
        <taxon>metagenomes</taxon>
        <taxon>ecological metagenomes</taxon>
    </lineage>
</organism>
<accession>A0A0F9LVE4</accession>
<proteinExistence type="predicted"/>
<reference evidence="1" key="1">
    <citation type="journal article" date="2015" name="Nature">
        <title>Complex archaea that bridge the gap between prokaryotes and eukaryotes.</title>
        <authorList>
            <person name="Spang A."/>
            <person name="Saw J.H."/>
            <person name="Jorgensen S.L."/>
            <person name="Zaremba-Niedzwiedzka K."/>
            <person name="Martijn J."/>
            <person name="Lind A.E."/>
            <person name="van Eijk R."/>
            <person name="Schleper C."/>
            <person name="Guy L."/>
            <person name="Ettema T.J."/>
        </authorList>
    </citation>
    <scope>NUCLEOTIDE SEQUENCE</scope>
</reference>
<evidence type="ECO:0000313" key="1">
    <source>
        <dbReference type="EMBL" id="KKM91071.1"/>
    </source>
</evidence>
<name>A0A0F9LVE4_9ZZZZ</name>
<dbReference type="AlphaFoldDB" id="A0A0F9LVE4"/>
<protein>
    <submittedName>
        <fullName evidence="1">Uncharacterized protein</fullName>
    </submittedName>
</protein>
<gene>
    <name evidence="1" type="ORF">LCGC14_1232340</name>
</gene>
<sequence length="118" mass="13395">MLDRIGSCNHCGKCCQPPVVTENPCIERGQDRCKFYTDNDNGELYGHCLIYGGRQIKKVKDRFGKTITEAQIKWFNQNCIDYPLAEDCEASIYPPSECSFSFEVIDGSRKQISRNGNS</sequence>
<dbReference type="EMBL" id="LAZR01006587">
    <property type="protein sequence ID" value="KKM91071.1"/>
    <property type="molecule type" value="Genomic_DNA"/>
</dbReference>
<comment type="caution">
    <text evidence="1">The sequence shown here is derived from an EMBL/GenBank/DDBJ whole genome shotgun (WGS) entry which is preliminary data.</text>
</comment>